<proteinExistence type="predicted"/>
<accession>A0AAW1WSN4</accession>
<evidence type="ECO:0000313" key="2">
    <source>
        <dbReference type="Proteomes" id="UP001457282"/>
    </source>
</evidence>
<sequence>MMCSETSPPRLSFLMILVKAEVLPKRDSSLLDLNCDFEFSISRSFRQDEPSSADELFSHGVIKPMQPRDRSSLRKHPKARQLILFLLFQSCVKYVPSPYISRGTSKLFCLSSFLIPWEGEKAKK</sequence>
<comment type="caution">
    <text evidence="1">The sequence shown here is derived from an EMBL/GenBank/DDBJ whole genome shotgun (WGS) entry which is preliminary data.</text>
</comment>
<keyword evidence="2" id="KW-1185">Reference proteome</keyword>
<dbReference type="PANTHER" id="PTHR36757">
    <property type="entry name" value="BNAANNG22500D PROTEIN"/>
    <property type="match status" value="1"/>
</dbReference>
<dbReference type="AlphaFoldDB" id="A0AAW1WSN4"/>
<gene>
    <name evidence="1" type="ORF">M0R45_023562</name>
</gene>
<dbReference type="PANTHER" id="PTHR36757:SF4">
    <property type="entry name" value="DUF4005 DOMAIN-CONTAINING PROTEIN"/>
    <property type="match status" value="1"/>
</dbReference>
<protein>
    <submittedName>
        <fullName evidence="1">Uncharacterized protein</fullName>
    </submittedName>
</protein>
<dbReference type="EMBL" id="JBEDUW010000005">
    <property type="protein sequence ID" value="KAK9926325.1"/>
    <property type="molecule type" value="Genomic_DNA"/>
</dbReference>
<dbReference type="Proteomes" id="UP001457282">
    <property type="component" value="Unassembled WGS sequence"/>
</dbReference>
<organism evidence="1 2">
    <name type="scientific">Rubus argutus</name>
    <name type="common">Southern blackberry</name>
    <dbReference type="NCBI Taxonomy" id="59490"/>
    <lineage>
        <taxon>Eukaryota</taxon>
        <taxon>Viridiplantae</taxon>
        <taxon>Streptophyta</taxon>
        <taxon>Embryophyta</taxon>
        <taxon>Tracheophyta</taxon>
        <taxon>Spermatophyta</taxon>
        <taxon>Magnoliopsida</taxon>
        <taxon>eudicotyledons</taxon>
        <taxon>Gunneridae</taxon>
        <taxon>Pentapetalae</taxon>
        <taxon>rosids</taxon>
        <taxon>fabids</taxon>
        <taxon>Rosales</taxon>
        <taxon>Rosaceae</taxon>
        <taxon>Rosoideae</taxon>
        <taxon>Rosoideae incertae sedis</taxon>
        <taxon>Rubus</taxon>
    </lineage>
</organism>
<evidence type="ECO:0000313" key="1">
    <source>
        <dbReference type="EMBL" id="KAK9926325.1"/>
    </source>
</evidence>
<reference evidence="1 2" key="1">
    <citation type="journal article" date="2023" name="G3 (Bethesda)">
        <title>A chromosome-length genome assembly and annotation of blackberry (Rubus argutus, cv. 'Hillquist').</title>
        <authorList>
            <person name="Bruna T."/>
            <person name="Aryal R."/>
            <person name="Dudchenko O."/>
            <person name="Sargent D.J."/>
            <person name="Mead D."/>
            <person name="Buti M."/>
            <person name="Cavallini A."/>
            <person name="Hytonen T."/>
            <person name="Andres J."/>
            <person name="Pham M."/>
            <person name="Weisz D."/>
            <person name="Mascagni F."/>
            <person name="Usai G."/>
            <person name="Natali L."/>
            <person name="Bassil N."/>
            <person name="Fernandez G.E."/>
            <person name="Lomsadze A."/>
            <person name="Armour M."/>
            <person name="Olukolu B."/>
            <person name="Poorten T."/>
            <person name="Britton C."/>
            <person name="Davik J."/>
            <person name="Ashrafi H."/>
            <person name="Aiden E.L."/>
            <person name="Borodovsky M."/>
            <person name="Worthington M."/>
        </authorList>
    </citation>
    <scope>NUCLEOTIDE SEQUENCE [LARGE SCALE GENOMIC DNA]</scope>
    <source>
        <strain evidence="1">PI 553951</strain>
    </source>
</reference>
<name>A0AAW1WSN4_RUBAR</name>